<dbReference type="NCBIfam" id="TIGR02824">
    <property type="entry name" value="quinone_pig3"/>
    <property type="match status" value="1"/>
</dbReference>
<dbReference type="InterPro" id="IPR020843">
    <property type="entry name" value="ER"/>
</dbReference>
<keyword evidence="4" id="KW-0808">Transferase</keyword>
<dbReference type="Proteomes" id="UP000250242">
    <property type="component" value="Unassembled WGS sequence"/>
</dbReference>
<evidence type="ECO:0000313" key="4">
    <source>
        <dbReference type="EMBL" id="SPY08137.1"/>
    </source>
</evidence>
<dbReference type="CDD" id="cd05276">
    <property type="entry name" value="p53_inducible_oxidoreductase"/>
    <property type="match status" value="1"/>
</dbReference>
<dbReference type="SMART" id="SM00829">
    <property type="entry name" value="PKS_ER"/>
    <property type="match status" value="1"/>
</dbReference>
<dbReference type="GO" id="GO:0016651">
    <property type="term" value="F:oxidoreductase activity, acting on NAD(P)H"/>
    <property type="evidence" value="ECO:0007669"/>
    <property type="project" value="TreeGrafter"/>
</dbReference>
<dbReference type="InterPro" id="IPR013154">
    <property type="entry name" value="ADH-like_N"/>
</dbReference>
<evidence type="ECO:0000313" key="5">
    <source>
        <dbReference type="Proteomes" id="UP000250242"/>
    </source>
</evidence>
<dbReference type="Gene3D" id="3.40.50.720">
    <property type="entry name" value="NAD(P)-binding Rossmann-like Domain"/>
    <property type="match status" value="1"/>
</dbReference>
<keyword evidence="2" id="KW-0560">Oxidoreductase</keyword>
<dbReference type="Pfam" id="PF08240">
    <property type="entry name" value="ADH_N"/>
    <property type="match status" value="1"/>
</dbReference>
<dbReference type="GO" id="GO:0004315">
    <property type="term" value="F:3-oxoacyl-[acyl-carrier-protein] synthase activity"/>
    <property type="evidence" value="ECO:0007669"/>
    <property type="project" value="UniProtKB-EC"/>
</dbReference>
<sequence length="330" mass="35139">MMKAIEIKGAGGPEVLHVCEREKPSLKAGEVLIRVKAAGINRPDVAQRQGSYPPPKGASDLPGLEVAGVIVEGDLSGTNLNIGDEVCALTPGGGYAEYVATPAAHCLPIPQGLSMVEAAGLPETYFTVWVNVFDRAGLAEGETLLVHGGASGIGTTAIQIAKAMGHTVYATAGSDERVQAIEALGCDKGINYKTQDFVDVIAELTNKRGVDVILDMVAGDYISKNIRCLAEDGRLSMIAIMGGRMGELDAARIVFKRLTVTGSSLRPRSDEYKAKIARALQEKVWPLIEAGKIKPVVHAVFDYQEIRQAHEMMDAGEQIGKIIITFPDSE</sequence>
<reference evidence="4 5" key="1">
    <citation type="submission" date="2018-06" db="EMBL/GenBank/DDBJ databases">
        <authorList>
            <consortium name="Pathogen Informatics"/>
            <person name="Doyle S."/>
        </authorList>
    </citation>
    <scope>NUCLEOTIDE SEQUENCE [LARGE SCALE GENOMIC DNA]</scope>
    <source>
        <strain evidence="4 5">NCTC11009</strain>
    </source>
</reference>
<dbReference type="PANTHER" id="PTHR48106:SF8">
    <property type="entry name" value="OS02G0805600 PROTEIN"/>
    <property type="match status" value="1"/>
</dbReference>
<gene>
    <name evidence="4" type="primary">ppsC</name>
    <name evidence="4" type="ORF">NCTC11009_01356</name>
</gene>
<dbReference type="InterPro" id="IPR036291">
    <property type="entry name" value="NAD(P)-bd_dom_sf"/>
</dbReference>
<dbReference type="SUPFAM" id="SSF50129">
    <property type="entry name" value="GroES-like"/>
    <property type="match status" value="1"/>
</dbReference>
<evidence type="ECO:0000256" key="2">
    <source>
        <dbReference type="ARBA" id="ARBA00023002"/>
    </source>
</evidence>
<accession>A0A2X1UM11</accession>
<dbReference type="GO" id="GO:0070402">
    <property type="term" value="F:NADPH binding"/>
    <property type="evidence" value="ECO:0007669"/>
    <property type="project" value="TreeGrafter"/>
</dbReference>
<dbReference type="SUPFAM" id="SSF51735">
    <property type="entry name" value="NAD(P)-binding Rossmann-fold domains"/>
    <property type="match status" value="1"/>
</dbReference>
<dbReference type="EMBL" id="UATH01000001">
    <property type="protein sequence ID" value="SPY08137.1"/>
    <property type="molecule type" value="Genomic_DNA"/>
</dbReference>
<keyword evidence="4" id="KW-0012">Acyltransferase</keyword>
<dbReference type="EC" id="2.3.1.41" evidence="4"/>
<organism evidence="4 5">
    <name type="scientific">Oligella urethralis</name>
    <dbReference type="NCBI Taxonomy" id="90245"/>
    <lineage>
        <taxon>Bacteria</taxon>
        <taxon>Pseudomonadati</taxon>
        <taxon>Pseudomonadota</taxon>
        <taxon>Betaproteobacteria</taxon>
        <taxon>Burkholderiales</taxon>
        <taxon>Alcaligenaceae</taxon>
        <taxon>Oligella</taxon>
    </lineage>
</organism>
<evidence type="ECO:0000256" key="1">
    <source>
        <dbReference type="ARBA" id="ARBA00022857"/>
    </source>
</evidence>
<name>A0A2X1UM11_9BURK</name>
<feature type="domain" description="Enoyl reductase (ER)" evidence="3">
    <location>
        <begin position="11"/>
        <end position="324"/>
    </location>
</feature>
<dbReference type="InterPro" id="IPR014189">
    <property type="entry name" value="Quinone_OxRdtase_PIG3"/>
</dbReference>
<dbReference type="Gene3D" id="3.90.180.10">
    <property type="entry name" value="Medium-chain alcohol dehydrogenases, catalytic domain"/>
    <property type="match status" value="1"/>
</dbReference>
<dbReference type="InterPro" id="IPR013149">
    <property type="entry name" value="ADH-like_C"/>
</dbReference>
<evidence type="ECO:0000259" key="3">
    <source>
        <dbReference type="SMART" id="SM00829"/>
    </source>
</evidence>
<dbReference type="InterPro" id="IPR011032">
    <property type="entry name" value="GroES-like_sf"/>
</dbReference>
<dbReference type="AlphaFoldDB" id="A0A2X1UM11"/>
<protein>
    <submittedName>
        <fullName evidence="4">Beta-ketoacyl-acyl-carrier-protein synthase I</fullName>
        <ecNumber evidence="4">2.3.1.41</ecNumber>
    </submittedName>
</protein>
<dbReference type="PANTHER" id="PTHR48106">
    <property type="entry name" value="QUINONE OXIDOREDUCTASE PIG3-RELATED"/>
    <property type="match status" value="1"/>
</dbReference>
<proteinExistence type="predicted"/>
<dbReference type="Pfam" id="PF00107">
    <property type="entry name" value="ADH_zinc_N"/>
    <property type="match status" value="1"/>
</dbReference>
<keyword evidence="1" id="KW-0521">NADP</keyword>